<proteinExistence type="predicted"/>
<evidence type="ECO:0008006" key="4">
    <source>
        <dbReference type="Google" id="ProtNLM"/>
    </source>
</evidence>
<dbReference type="Proteomes" id="UP000001578">
    <property type="component" value="Chromosome"/>
</dbReference>
<protein>
    <recommendedName>
        <fullName evidence="4">Secreted protein</fullName>
    </recommendedName>
</protein>
<feature type="chain" id="PRO_5002669773" description="Secreted protein" evidence="1">
    <location>
        <begin position="32"/>
        <end position="134"/>
    </location>
</feature>
<keyword evidence="1" id="KW-0732">Signal</keyword>
<reference evidence="2 3" key="1">
    <citation type="journal article" date="2007" name="Proc. Natl. Acad. Sci. U.S.A.">
        <title>Genome and proteome of long-chain alkane degrading Geobacillus thermodenitrificans NG80-2 isolated from a deep-subsurface oil reservoir.</title>
        <authorList>
            <person name="Feng L."/>
            <person name="Wang W."/>
            <person name="Cheng J."/>
            <person name="Ren Y."/>
            <person name="Zhao G."/>
            <person name="Gao C."/>
            <person name="Tang Y."/>
            <person name="Liu X."/>
            <person name="Han W."/>
            <person name="Peng X."/>
            <person name="Liu R."/>
            <person name="Wang L."/>
        </authorList>
    </citation>
    <scope>NUCLEOTIDE SEQUENCE [LARGE SCALE GENOMIC DNA]</scope>
    <source>
        <strain evidence="2 3">NG80-2</strain>
    </source>
</reference>
<sequence>MIMKKLVKTVGISAMLLAGSFVAGNAAPASAAGLGDVLGAVNSLVGETNVSSGSVVSATGPNFEIQAGSTYTNNQNGVTGLVGGVLGGTYNTNASLSGPNGLSASASTSGSYGLASSVQSLTNGLGGLLGGLLK</sequence>
<feature type="signal peptide" evidence="1">
    <location>
        <begin position="1"/>
        <end position="31"/>
    </location>
</feature>
<dbReference type="KEGG" id="gtn:GTNG_1969"/>
<name>A4IPS0_GEOTN</name>
<evidence type="ECO:0000313" key="2">
    <source>
        <dbReference type="EMBL" id="ABO67324.1"/>
    </source>
</evidence>
<organism evidence="2 3">
    <name type="scientific">Geobacillus thermodenitrificans (strain NG80-2)</name>
    <dbReference type="NCBI Taxonomy" id="420246"/>
    <lineage>
        <taxon>Bacteria</taxon>
        <taxon>Bacillati</taxon>
        <taxon>Bacillota</taxon>
        <taxon>Bacilli</taxon>
        <taxon>Bacillales</taxon>
        <taxon>Anoxybacillaceae</taxon>
        <taxon>Geobacillus</taxon>
    </lineage>
</organism>
<evidence type="ECO:0000256" key="1">
    <source>
        <dbReference type="SAM" id="SignalP"/>
    </source>
</evidence>
<dbReference type="AlphaFoldDB" id="A4IPS0"/>
<gene>
    <name evidence="2" type="ordered locus">GTNG_1969</name>
</gene>
<dbReference type="EMBL" id="CP000557">
    <property type="protein sequence ID" value="ABO67324.1"/>
    <property type="molecule type" value="Genomic_DNA"/>
</dbReference>
<dbReference type="eggNOG" id="ENOG50342KS">
    <property type="taxonomic scope" value="Bacteria"/>
</dbReference>
<dbReference type="HOGENOM" id="CLU_1893208_0_0_9"/>
<evidence type="ECO:0000313" key="3">
    <source>
        <dbReference type="Proteomes" id="UP000001578"/>
    </source>
</evidence>
<accession>A4IPS0</accession>